<dbReference type="FunCoup" id="A0A068UBZ5">
    <property type="interactions" value="1162"/>
</dbReference>
<dbReference type="GO" id="GO:0046872">
    <property type="term" value="F:metal ion binding"/>
    <property type="evidence" value="ECO:0007669"/>
    <property type="project" value="UniProtKB-KW"/>
</dbReference>
<evidence type="ECO:0000313" key="9">
    <source>
        <dbReference type="Proteomes" id="UP000295252"/>
    </source>
</evidence>
<dbReference type="SUPFAM" id="SSF51197">
    <property type="entry name" value="Clavaminate synthase-like"/>
    <property type="match status" value="1"/>
</dbReference>
<organism evidence="8 9">
    <name type="scientific">Coffea canephora</name>
    <name type="common">Robusta coffee</name>
    <dbReference type="NCBI Taxonomy" id="49390"/>
    <lineage>
        <taxon>Eukaryota</taxon>
        <taxon>Viridiplantae</taxon>
        <taxon>Streptophyta</taxon>
        <taxon>Embryophyta</taxon>
        <taxon>Tracheophyta</taxon>
        <taxon>Spermatophyta</taxon>
        <taxon>Magnoliopsida</taxon>
        <taxon>eudicotyledons</taxon>
        <taxon>Gunneridae</taxon>
        <taxon>Pentapetalae</taxon>
        <taxon>asterids</taxon>
        <taxon>lamiids</taxon>
        <taxon>Gentianales</taxon>
        <taxon>Rubiaceae</taxon>
        <taxon>Ixoroideae</taxon>
        <taxon>Gardenieae complex</taxon>
        <taxon>Bertiereae - Coffeeae clade</taxon>
        <taxon>Coffeeae</taxon>
        <taxon>Coffea</taxon>
    </lineage>
</organism>
<dbReference type="PhylomeDB" id="A0A068UBZ5"/>
<dbReference type="OrthoDB" id="288590at2759"/>
<dbReference type="EMBL" id="HG739103">
    <property type="protein sequence ID" value="CDP06085.1"/>
    <property type="molecule type" value="Genomic_DNA"/>
</dbReference>
<evidence type="ECO:0000256" key="1">
    <source>
        <dbReference type="ARBA" id="ARBA00022723"/>
    </source>
</evidence>
<dbReference type="STRING" id="49390.A0A068UBZ5"/>
<name>A0A068UBZ5_COFCA</name>
<keyword evidence="6" id="KW-0560">Oxidoreductase</keyword>
<proteinExistence type="inferred from homology"/>
<dbReference type="InterPro" id="IPR044861">
    <property type="entry name" value="IPNS-like_FE2OG_OXY"/>
</dbReference>
<dbReference type="InterPro" id="IPR050231">
    <property type="entry name" value="Iron_ascorbate_oxido_reductase"/>
</dbReference>
<dbReference type="GO" id="GO:0016706">
    <property type="term" value="F:2-oxoglutarate-dependent dioxygenase activity"/>
    <property type="evidence" value="ECO:0007669"/>
    <property type="project" value="UniProtKB-ARBA"/>
</dbReference>
<keyword evidence="9" id="KW-1185">Reference proteome</keyword>
<accession>A0A068UBZ5</accession>
<evidence type="ECO:0000259" key="7">
    <source>
        <dbReference type="PROSITE" id="PS51471"/>
    </source>
</evidence>
<dbReference type="PROSITE" id="PS51471">
    <property type="entry name" value="FE2OG_OXY"/>
    <property type="match status" value="1"/>
</dbReference>
<dbReference type="InterPro" id="IPR005123">
    <property type="entry name" value="Oxoglu/Fe-dep_dioxygenase_dom"/>
</dbReference>
<dbReference type="InterPro" id="IPR026992">
    <property type="entry name" value="DIOX_N"/>
</dbReference>
<dbReference type="Gene3D" id="2.60.120.330">
    <property type="entry name" value="B-lactam Antibiotic, Isopenicillin N Synthase, Chain"/>
    <property type="match status" value="1"/>
</dbReference>
<dbReference type="Gramene" id="CDP06085">
    <property type="protein sequence ID" value="CDP06085"/>
    <property type="gene ID" value="GSCOC_T00021452001"/>
</dbReference>
<keyword evidence="2 6" id="KW-0408">Iron</keyword>
<gene>
    <name evidence="8" type="ORF">GSCOC_T00021452001</name>
</gene>
<keyword evidence="1 6" id="KW-0479">Metal-binding</keyword>
<reference evidence="9" key="1">
    <citation type="journal article" date="2014" name="Science">
        <title>The coffee genome provides insight into the convergent evolution of caffeine biosynthesis.</title>
        <authorList>
            <person name="Denoeud F."/>
            <person name="Carretero-Paulet L."/>
            <person name="Dereeper A."/>
            <person name="Droc G."/>
            <person name="Guyot R."/>
            <person name="Pietrella M."/>
            <person name="Zheng C."/>
            <person name="Alberti A."/>
            <person name="Anthony F."/>
            <person name="Aprea G."/>
            <person name="Aury J.M."/>
            <person name="Bento P."/>
            <person name="Bernard M."/>
            <person name="Bocs S."/>
            <person name="Campa C."/>
            <person name="Cenci A."/>
            <person name="Combes M.C."/>
            <person name="Crouzillat D."/>
            <person name="Da Silva C."/>
            <person name="Daddiego L."/>
            <person name="De Bellis F."/>
            <person name="Dussert S."/>
            <person name="Garsmeur O."/>
            <person name="Gayraud T."/>
            <person name="Guignon V."/>
            <person name="Jahn K."/>
            <person name="Jamilloux V."/>
            <person name="Joet T."/>
            <person name="Labadie K."/>
            <person name="Lan T."/>
            <person name="Leclercq J."/>
            <person name="Lepelley M."/>
            <person name="Leroy T."/>
            <person name="Li L.T."/>
            <person name="Librado P."/>
            <person name="Lopez L."/>
            <person name="Munoz A."/>
            <person name="Noel B."/>
            <person name="Pallavicini A."/>
            <person name="Perrotta G."/>
            <person name="Poncet V."/>
            <person name="Pot D."/>
            <person name="Priyono X."/>
            <person name="Rigoreau M."/>
            <person name="Rouard M."/>
            <person name="Rozas J."/>
            <person name="Tranchant-Dubreuil C."/>
            <person name="VanBuren R."/>
            <person name="Zhang Q."/>
            <person name="Andrade A.C."/>
            <person name="Argout X."/>
            <person name="Bertrand B."/>
            <person name="de Kochko A."/>
            <person name="Graziosi G."/>
            <person name="Henry R.J."/>
            <person name="Jayarama X."/>
            <person name="Ming R."/>
            <person name="Nagai C."/>
            <person name="Rounsley S."/>
            <person name="Sankoff D."/>
            <person name="Giuliano G."/>
            <person name="Albert V.A."/>
            <person name="Wincker P."/>
            <person name="Lashermes P."/>
        </authorList>
    </citation>
    <scope>NUCLEOTIDE SEQUENCE [LARGE SCALE GENOMIC DNA]</scope>
    <source>
        <strain evidence="9">cv. DH200-94</strain>
    </source>
</reference>
<dbReference type="GO" id="GO:0002238">
    <property type="term" value="P:response to molecule of fungal origin"/>
    <property type="evidence" value="ECO:0007669"/>
    <property type="project" value="UniProtKB-ARBA"/>
</dbReference>
<dbReference type="InParanoid" id="A0A068UBZ5"/>
<evidence type="ECO:0000256" key="4">
    <source>
        <dbReference type="ARBA" id="ARBA00074102"/>
    </source>
</evidence>
<evidence type="ECO:0000256" key="6">
    <source>
        <dbReference type="RuleBase" id="RU003682"/>
    </source>
</evidence>
<dbReference type="Proteomes" id="UP000295252">
    <property type="component" value="Chromosome VII"/>
</dbReference>
<evidence type="ECO:0000313" key="8">
    <source>
        <dbReference type="EMBL" id="CDP06085.1"/>
    </source>
</evidence>
<evidence type="ECO:0000256" key="3">
    <source>
        <dbReference type="ARBA" id="ARBA00054658"/>
    </source>
</evidence>
<dbReference type="GO" id="GO:0009805">
    <property type="term" value="P:coumarin biosynthetic process"/>
    <property type="evidence" value="ECO:0007669"/>
    <property type="project" value="UniProtKB-ARBA"/>
</dbReference>
<dbReference type="FunFam" id="2.60.120.330:FF:000017">
    <property type="entry name" value="2-oxoglutarate-dependent dioxygenase DAO"/>
    <property type="match status" value="1"/>
</dbReference>
<dbReference type="PANTHER" id="PTHR47990">
    <property type="entry name" value="2-OXOGLUTARATE (2OG) AND FE(II)-DEPENDENT OXYGENASE SUPERFAMILY PROTEIN-RELATED"/>
    <property type="match status" value="1"/>
</dbReference>
<sequence>METKGVPLIDMQDPHGLPEKLVKACEEWGCFRVVNHGIPSTVLSEMKVVCRSLLDLPFKIKQGDSPPGPGQRYTPPYMASPYFEGLNIYDMASPGAVDDFCTQVHASPHQREIILKHSQALFELAKDLGGKMAEGLGLGGLEAFQDWPCQFQMNKYNYSPESVGSTGAVMHSDAGFITILQDDELVNGLEVVNKFTGDLVSVDPIPGTLVINIGDVGMVWSNGRFNNVKHRVQCYKATVRISIALFVFGPRGKRVEAPSELVDSEHPRLYNPFDFEAYRKLRHSTGSPTGEALELFRAALPIDS</sequence>
<comment type="function">
    <text evidence="3">2-oxoglutarate-dependent dioxygenase essential for auxin catabolism and maintenance of auxin homeostasis in reproductive organs. Catalyzes the irreversible oxidation of indole-3-acetic acid (IAA) to the biologically inactive 2-oxoindole-3-acetic acid (OxIAA).</text>
</comment>
<dbReference type="OMA" id="KYGKAMD"/>
<dbReference type="AlphaFoldDB" id="A0A068UBZ5"/>
<evidence type="ECO:0000256" key="2">
    <source>
        <dbReference type="ARBA" id="ARBA00023004"/>
    </source>
</evidence>
<dbReference type="Pfam" id="PF03171">
    <property type="entry name" value="2OG-FeII_Oxy"/>
    <property type="match status" value="1"/>
</dbReference>
<protein>
    <recommendedName>
        <fullName evidence="4">2-oxoglutarate-dependent dioxygenase DAO</fullName>
    </recommendedName>
    <alternativeName>
        <fullName evidence="5">Protein DIOXYGENASE FOR AUXIN OXIDATION</fullName>
    </alternativeName>
</protein>
<dbReference type="InterPro" id="IPR027443">
    <property type="entry name" value="IPNS-like_sf"/>
</dbReference>
<feature type="domain" description="Fe2OG dioxygenase" evidence="7">
    <location>
        <begin position="147"/>
        <end position="249"/>
    </location>
</feature>
<comment type="similarity">
    <text evidence="6">Belongs to the iron/ascorbate-dependent oxidoreductase family.</text>
</comment>
<evidence type="ECO:0000256" key="5">
    <source>
        <dbReference type="ARBA" id="ARBA00076740"/>
    </source>
</evidence>
<dbReference type="Pfam" id="PF14226">
    <property type="entry name" value="DIOX_N"/>
    <property type="match status" value="1"/>
</dbReference>